<dbReference type="RefSeq" id="WP_236890609.1">
    <property type="nucleotide sequence ID" value="NZ_AP024488.1"/>
</dbReference>
<keyword evidence="4" id="KW-1185">Reference proteome</keyword>
<evidence type="ECO:0000256" key="2">
    <source>
        <dbReference type="SAM" id="SignalP"/>
    </source>
</evidence>
<dbReference type="EMBL" id="AP024488">
    <property type="protein sequence ID" value="BCS99266.1"/>
    <property type="molecule type" value="Genomic_DNA"/>
</dbReference>
<feature type="chain" id="PRO_5047278688" evidence="2">
    <location>
        <begin position="32"/>
        <end position="1379"/>
    </location>
</feature>
<proteinExistence type="predicted"/>
<evidence type="ECO:0000313" key="4">
    <source>
        <dbReference type="Proteomes" id="UP001320148"/>
    </source>
</evidence>
<feature type="compositionally biased region" description="Acidic residues" evidence="1">
    <location>
        <begin position="96"/>
        <end position="109"/>
    </location>
</feature>
<dbReference type="Proteomes" id="UP001320148">
    <property type="component" value="Chromosome"/>
</dbReference>
<dbReference type="InterPro" id="IPR036465">
    <property type="entry name" value="vWFA_dom_sf"/>
</dbReference>
<sequence length="1379" mass="153432">MNEFGVEGNALKRRVISLLIILFVASSSAWAYDIDIFDECSVAIKPNVLFLMDTSLSMRRQDVIDNGIESYNSEGAFIITRDATGEVTNVQIDPNNDADDPSTDEVEEQSYLDRGYEGDSAMNRSRDRDYEDNIFRWNKDLKQWYRYRAAAGQHHLELHEIPNKDVLEAFLRFGTFQGNIDHWGNLKEDDDYRIYATGDYINYLKYVEAAQATIDWDEDNEYDETIDYRRFHGADADGKPLGYGEYITSKVYVRMAGDIRPFNSIRNILNSSPNGIYIDDPGNTGREILDCSTALAALKVDGWTRSKVWEAFGCDCGGLITYTLMTGNFLNYLDMKKSRRYNAIDAVWSVINNRPNDGRYGIMQFDLGIFSTFFDLSHWRTQGADLAAPCGSSTDTLKRVLYGEYDHEHRTSIPEYGQPLYFGHPSDISKETPLAEALIEAGCYFSGQNSWFNSDPIPDSFFDSTHTGTTSNTTCRYKSPIQCKDQKNHIVILTDGAPKDDFEVFDGLLTNKGKGVSWNWILNKNFDYFNPDTNAAVSAPIGNCFIPVSPLVDNDVEMILGSTLNINYKQQWLDDVAYFLYQKDMTDKDNDEGRQNIHTHAVGFVVAANANSLDRPLLIQTAENGKGHYMFTSSKDELIAELNSILDTVMEDFSFSSASTPVSQSDMVYSGNDMYMSSFILEAGARGRGNVLKFERDHDVVTGHADENLFELDGSVNGDTRDWWFPGSEPAGNNPEDPIPSHGLARKLYSQIQPGASLGVNPTPEATFNAVKSKRSIYIPYQSGVGGWTLGDVGTLSTDGAITIPKEDGTNYSGDELYRFLYKRIYGYGYNWPLGDIIHSNIVVAQYPRTTEHDYGVDSYLFVGTNTGKLHCFNAASGNATGAGEEVWSLIYPDFKDRLHQLESFFDKDERWFADGWITLYNKHVKHAAAGGNGAYSVVTPSYLIAGERRGGSSYHLLKITDVDSPEYIAKIGGIDPWGQSWSKPDMCQVVKAGEGLKTAFLVTGGYDTNQDALFPGTDQKGRFVALYGIDGNLIKRFPESGAGSEACIVSARIIDHDHTVNAYNERVFSRIYAGDLKGNVYHSTDDLTATGQAKTPDGSWALSHKLFSGHSVSARINRTNGTLHQKIFYPPIAGMACAENRVFFGTGDRENPLFSYATFRDSVYSVPESWSKTFSRDDLNKFTLDENNIVTDTNFGSGVTKEVYNNISKTEPVNKEACEGGCHATYTNCMENCDLHPDDDGCSTSCITQQINCKSYCGSGWFFDFVREGEKQVSESIVLDNTLIFATYTPPEVTLSADVCNAGGTCTPGAGRVYVISTCEDAFSVKSYKLKNNPMPQPSLVFDEKTGEVLVSTGDGQIIDPELPVVVPDYWKHSGADL</sequence>
<keyword evidence="2" id="KW-0732">Signal</keyword>
<organism evidence="3 4">
    <name type="scientific">Desulfoluna limicola</name>
    <dbReference type="NCBI Taxonomy" id="2810562"/>
    <lineage>
        <taxon>Bacteria</taxon>
        <taxon>Pseudomonadati</taxon>
        <taxon>Thermodesulfobacteriota</taxon>
        <taxon>Desulfobacteria</taxon>
        <taxon>Desulfobacterales</taxon>
        <taxon>Desulfolunaceae</taxon>
        <taxon>Desulfoluna</taxon>
    </lineage>
</organism>
<feature type="region of interest" description="Disordered" evidence="1">
    <location>
        <begin position="90"/>
        <end position="109"/>
    </location>
</feature>
<accession>A0ABN6FAJ0</accession>
<name>A0ABN6FAJ0_9BACT</name>
<gene>
    <name evidence="3" type="primary">pilY_2</name>
    <name evidence="3" type="ORF">DSLASN_48980</name>
</gene>
<protein>
    <submittedName>
        <fullName evidence="3">Type IV pili system adhesin PilY</fullName>
    </submittedName>
</protein>
<reference evidence="3 4" key="1">
    <citation type="submission" date="2021-02" db="EMBL/GenBank/DDBJ databases">
        <title>Complete genome of Desulfoluna sp. strain ASN36.</title>
        <authorList>
            <person name="Takahashi A."/>
            <person name="Kojima H."/>
            <person name="Fukui M."/>
        </authorList>
    </citation>
    <scope>NUCLEOTIDE SEQUENCE [LARGE SCALE GENOMIC DNA]</scope>
    <source>
        <strain evidence="3 4">ASN36</strain>
    </source>
</reference>
<feature type="signal peptide" evidence="2">
    <location>
        <begin position="1"/>
        <end position="31"/>
    </location>
</feature>
<dbReference type="Gene3D" id="3.40.50.410">
    <property type="entry name" value="von Willebrand factor, type A domain"/>
    <property type="match status" value="1"/>
</dbReference>
<evidence type="ECO:0000256" key="1">
    <source>
        <dbReference type="SAM" id="MobiDB-lite"/>
    </source>
</evidence>
<evidence type="ECO:0000313" key="3">
    <source>
        <dbReference type="EMBL" id="BCS99266.1"/>
    </source>
</evidence>